<feature type="non-terminal residue" evidence="5">
    <location>
        <position position="1"/>
    </location>
</feature>
<evidence type="ECO:0008006" key="7">
    <source>
        <dbReference type="Google" id="ProtNLM"/>
    </source>
</evidence>
<keyword evidence="2 4" id="KW-0853">WD repeat</keyword>
<dbReference type="PANTHER" id="PTHR19876">
    <property type="entry name" value="COATOMER"/>
    <property type="match status" value="1"/>
</dbReference>
<name>A0AAV5TKU7_9BILA</name>
<keyword evidence="6" id="KW-1185">Reference proteome</keyword>
<reference evidence="5" key="1">
    <citation type="submission" date="2023-10" db="EMBL/GenBank/DDBJ databases">
        <title>Genome assembly of Pristionchus species.</title>
        <authorList>
            <person name="Yoshida K."/>
            <person name="Sommer R.J."/>
        </authorList>
    </citation>
    <scope>NUCLEOTIDE SEQUENCE</scope>
    <source>
        <strain evidence="5">RS0144</strain>
    </source>
</reference>
<dbReference type="InterPro" id="IPR015943">
    <property type="entry name" value="WD40/YVTN_repeat-like_dom_sf"/>
</dbReference>
<feature type="repeat" description="WD" evidence="4">
    <location>
        <begin position="95"/>
        <end position="127"/>
    </location>
</feature>
<organism evidence="5 6">
    <name type="scientific">Pristionchus entomophagus</name>
    <dbReference type="NCBI Taxonomy" id="358040"/>
    <lineage>
        <taxon>Eukaryota</taxon>
        <taxon>Metazoa</taxon>
        <taxon>Ecdysozoa</taxon>
        <taxon>Nematoda</taxon>
        <taxon>Chromadorea</taxon>
        <taxon>Rhabditida</taxon>
        <taxon>Rhabditina</taxon>
        <taxon>Diplogasteromorpha</taxon>
        <taxon>Diplogasteroidea</taxon>
        <taxon>Neodiplogasteridae</taxon>
        <taxon>Pristionchus</taxon>
    </lineage>
</organism>
<dbReference type="GO" id="GO:0006891">
    <property type="term" value="P:intra-Golgi vesicle-mediated transport"/>
    <property type="evidence" value="ECO:0007669"/>
    <property type="project" value="TreeGrafter"/>
</dbReference>
<dbReference type="Gene3D" id="2.130.10.10">
    <property type="entry name" value="YVTN repeat-like/Quinoprotein amine dehydrogenase"/>
    <property type="match status" value="1"/>
</dbReference>
<dbReference type="PANTHER" id="PTHR19876:SF2">
    <property type="entry name" value="COATOMER SUBUNIT BETA"/>
    <property type="match status" value="1"/>
</dbReference>
<proteinExistence type="predicted"/>
<dbReference type="PROSITE" id="PS50294">
    <property type="entry name" value="WD_REPEATS_REGION"/>
    <property type="match status" value="1"/>
</dbReference>
<evidence type="ECO:0000256" key="1">
    <source>
        <dbReference type="ARBA" id="ARBA00004347"/>
    </source>
</evidence>
<comment type="caution">
    <text evidence="5">The sequence shown here is derived from an EMBL/GenBank/DDBJ whole genome shotgun (WGS) entry which is preliminary data.</text>
</comment>
<sequence length="166" mass="19298">LQLEMEAKRLFIQHSDRVKSLDLHPTEPWLLVSLLNGEVAIWNHQTKENVRTFKVCDAPVRAAVFVPREGWVVTGSDDKLVRVYNYITGEFLHQFQAHEDFVRCIAVHPTQSFILTCGDDKLIKQWNWDNEWALQQTFGGHDHYVMQIASIPMIPTHSHRLHSTKT</sequence>
<dbReference type="InterPro" id="IPR050844">
    <property type="entry name" value="Coatomer_complex_subunit"/>
</dbReference>
<dbReference type="GO" id="GO:0006888">
    <property type="term" value="P:endoplasmic reticulum to Golgi vesicle-mediated transport"/>
    <property type="evidence" value="ECO:0007669"/>
    <property type="project" value="TreeGrafter"/>
</dbReference>
<dbReference type="Proteomes" id="UP001432027">
    <property type="component" value="Unassembled WGS sequence"/>
</dbReference>
<accession>A0AAV5TKU7</accession>
<dbReference type="GO" id="GO:0006886">
    <property type="term" value="P:intracellular protein transport"/>
    <property type="evidence" value="ECO:0007669"/>
    <property type="project" value="TreeGrafter"/>
</dbReference>
<dbReference type="SMART" id="SM00320">
    <property type="entry name" value="WD40"/>
    <property type="match status" value="3"/>
</dbReference>
<feature type="repeat" description="WD" evidence="4">
    <location>
        <begin position="11"/>
        <end position="52"/>
    </location>
</feature>
<protein>
    <recommendedName>
        <fullName evidence="7">WD40 domain-containing protein</fullName>
    </recommendedName>
</protein>
<dbReference type="Pfam" id="PF00400">
    <property type="entry name" value="WD40"/>
    <property type="match status" value="3"/>
</dbReference>
<keyword evidence="3" id="KW-0677">Repeat</keyword>
<dbReference type="GO" id="GO:0030126">
    <property type="term" value="C:COPI vesicle coat"/>
    <property type="evidence" value="ECO:0007669"/>
    <property type="project" value="TreeGrafter"/>
</dbReference>
<comment type="subcellular location">
    <subcellularLocation>
        <location evidence="1">Cytoplasmic vesicle</location>
        <location evidence="1">COPI-coated vesicle membrane</location>
        <topology evidence="1">Peripheral membrane protein</topology>
        <orientation evidence="1">Cytoplasmic side</orientation>
    </subcellularLocation>
</comment>
<gene>
    <name evidence="5" type="ORF">PENTCL1PPCAC_16849</name>
</gene>
<dbReference type="SUPFAM" id="SSF50978">
    <property type="entry name" value="WD40 repeat-like"/>
    <property type="match status" value="1"/>
</dbReference>
<dbReference type="AlphaFoldDB" id="A0AAV5TKU7"/>
<dbReference type="InterPro" id="IPR001680">
    <property type="entry name" value="WD40_rpt"/>
</dbReference>
<dbReference type="PROSITE" id="PS50082">
    <property type="entry name" value="WD_REPEATS_2"/>
    <property type="match status" value="2"/>
</dbReference>
<dbReference type="InterPro" id="IPR036322">
    <property type="entry name" value="WD40_repeat_dom_sf"/>
</dbReference>
<evidence type="ECO:0000256" key="4">
    <source>
        <dbReference type="PROSITE-ProRule" id="PRU00221"/>
    </source>
</evidence>
<dbReference type="GO" id="GO:0006890">
    <property type="term" value="P:retrograde vesicle-mediated transport, Golgi to endoplasmic reticulum"/>
    <property type="evidence" value="ECO:0007669"/>
    <property type="project" value="TreeGrafter"/>
</dbReference>
<evidence type="ECO:0000256" key="2">
    <source>
        <dbReference type="ARBA" id="ARBA00022574"/>
    </source>
</evidence>
<evidence type="ECO:0000313" key="5">
    <source>
        <dbReference type="EMBL" id="GMS94674.1"/>
    </source>
</evidence>
<dbReference type="EMBL" id="BTSX01000004">
    <property type="protein sequence ID" value="GMS94674.1"/>
    <property type="molecule type" value="Genomic_DNA"/>
</dbReference>
<evidence type="ECO:0000313" key="6">
    <source>
        <dbReference type="Proteomes" id="UP001432027"/>
    </source>
</evidence>
<evidence type="ECO:0000256" key="3">
    <source>
        <dbReference type="ARBA" id="ARBA00022737"/>
    </source>
</evidence>